<name>A0A384ZXM6_9CAUD</name>
<keyword evidence="2" id="KW-1185">Reference proteome</keyword>
<dbReference type="Proteomes" id="UP000263326">
    <property type="component" value="Segment"/>
</dbReference>
<proteinExistence type="predicted"/>
<evidence type="ECO:0000313" key="2">
    <source>
        <dbReference type="Proteomes" id="UP000263326"/>
    </source>
</evidence>
<organism evidence="1 2">
    <name type="scientific">Dickeya phage vB_DsoM_JA29</name>
    <dbReference type="NCBI Taxonomy" id="2283031"/>
    <lineage>
        <taxon>Viruses</taxon>
        <taxon>Duplodnaviria</taxon>
        <taxon>Heunggongvirae</taxon>
        <taxon>Uroviricota</taxon>
        <taxon>Caudoviricetes</taxon>
        <taxon>Salmondvirus</taxon>
        <taxon>Salmondvirus JA29</taxon>
    </lineage>
</organism>
<evidence type="ECO:0000313" key="1">
    <source>
        <dbReference type="EMBL" id="AXG67023.1"/>
    </source>
</evidence>
<sequence>MKTIKFHFGASQLNTLTLNRDAIKSESQVKQILNILMCPASVWEAIVSNDNVKQVTLFNSAAEMAPYVSAHQAIHHLDRNSDTFTEEFRALLSTHNAIFLNGTDIQILPISEDEID</sequence>
<reference evidence="1 2" key="1">
    <citation type="journal article" date="2018" name="Front. Microbiol.">
        <title>Jumbo Bacteriophages Are Represented Within an Increasing Diversity of Environmental Viruses Infecting the Emerging Phytopathogen, Dickeya solani.</title>
        <authorList>
            <person name="Day A.W."/>
            <person name="Ahn J."/>
            <person name="Salmond G.P.C."/>
        </authorList>
    </citation>
    <scope>NUCLEOTIDE SEQUENCE [LARGE SCALE GENOMIC DNA]</scope>
</reference>
<dbReference type="EMBL" id="MH460461">
    <property type="protein sequence ID" value="AXG67023.1"/>
    <property type="molecule type" value="Genomic_DNA"/>
</dbReference>
<protein>
    <submittedName>
        <fullName evidence="1">Uncharacterized protein</fullName>
    </submittedName>
</protein>
<gene>
    <name evidence="1" type="ORF">JA29_297</name>
</gene>
<accession>A0A384ZXM6</accession>